<dbReference type="OrthoDB" id="1808646at2"/>
<dbReference type="SUPFAM" id="SSF81342">
    <property type="entry name" value="Transmembrane di-heme cytochromes"/>
    <property type="match status" value="1"/>
</dbReference>
<keyword evidence="2" id="KW-1003">Cell membrane</keyword>
<feature type="domain" description="Cytochrome b561 bacterial/Ni-hydrogenase" evidence="7">
    <location>
        <begin position="7"/>
        <end position="192"/>
    </location>
</feature>
<accession>A0A1L8CUU6</accession>
<feature type="transmembrane region" description="Helical" evidence="6">
    <location>
        <begin position="123"/>
        <end position="143"/>
    </location>
</feature>
<dbReference type="RefSeq" id="WP_077177192.1">
    <property type="nucleotide sequence ID" value="NZ_BDJK01000016.1"/>
</dbReference>
<evidence type="ECO:0000256" key="6">
    <source>
        <dbReference type="SAM" id="Phobius"/>
    </source>
</evidence>
<reference evidence="9" key="1">
    <citation type="submission" date="2016-12" db="EMBL/GenBank/DDBJ databases">
        <title>Draft Genome Sequences od Carboxydothermus pertinax and islandicus, Hydrogenogenic Carboxydotrophic Bacteria.</title>
        <authorList>
            <person name="Fukuyama Y."/>
            <person name="Ohmae K."/>
            <person name="Yoneda Y."/>
            <person name="Yoshida T."/>
            <person name="Sako Y."/>
        </authorList>
    </citation>
    <scope>NUCLEOTIDE SEQUENCE [LARGE SCALE GENOMIC DNA]</scope>
    <source>
        <strain evidence="9">Ug1</strain>
    </source>
</reference>
<comment type="subcellular location">
    <subcellularLocation>
        <location evidence="1">Cell membrane</location>
        <topology evidence="1">Multi-pass membrane protein</topology>
    </subcellularLocation>
</comment>
<dbReference type="PANTHER" id="PTHR30074:SF6">
    <property type="entry name" value="FORMATE DEHYDROGENASE GAMMA SUBUNIT"/>
    <property type="match status" value="1"/>
</dbReference>
<dbReference type="InterPro" id="IPR051817">
    <property type="entry name" value="FDH_cytochrome_b556_subunit"/>
</dbReference>
<feature type="transmembrane region" description="Helical" evidence="6">
    <location>
        <begin position="14"/>
        <end position="33"/>
    </location>
</feature>
<dbReference type="GO" id="GO:0005886">
    <property type="term" value="C:plasma membrane"/>
    <property type="evidence" value="ECO:0007669"/>
    <property type="project" value="UniProtKB-SubCell"/>
</dbReference>
<keyword evidence="9" id="KW-1185">Reference proteome</keyword>
<keyword evidence="3 6" id="KW-0812">Transmembrane</keyword>
<dbReference type="GO" id="GO:0009326">
    <property type="term" value="C:formate dehydrogenase complex"/>
    <property type="evidence" value="ECO:0007669"/>
    <property type="project" value="TreeGrafter"/>
</dbReference>
<keyword evidence="5 6" id="KW-0472">Membrane</keyword>
<dbReference type="GO" id="GO:0009055">
    <property type="term" value="F:electron transfer activity"/>
    <property type="evidence" value="ECO:0007669"/>
    <property type="project" value="InterPro"/>
</dbReference>
<dbReference type="InterPro" id="IPR016174">
    <property type="entry name" value="Di-haem_cyt_TM"/>
</dbReference>
<protein>
    <recommendedName>
        <fullName evidence="7">Cytochrome b561 bacterial/Ni-hydrogenase domain-containing protein</fullName>
    </recommendedName>
</protein>
<sequence>MSNKIFRFNKTMRFFHWSYITFYFILAITGAFLYFDFLDWLRPLFGGAQGARIVHRVAAVGLIVSPIISFLLNPREIWETLKYAYSWKASDLKFFGEFIKEFFGGHAHYEPQGKYNQGEKLNIVLQSLGWLLFIISGIVLWRFENFSPEVGMIALIGHDIAFIFTLAYAIGHIYLSLFHPVTKPALKGMLTGYVDEEYAKNHHPLWYAEVQPVKGEAKKKANTKSGFVTTQK</sequence>
<name>A0A1L8CUU6_9THEO</name>
<dbReference type="AlphaFoldDB" id="A0A1L8CUU6"/>
<evidence type="ECO:0000259" key="7">
    <source>
        <dbReference type="Pfam" id="PF01292"/>
    </source>
</evidence>
<dbReference type="InterPro" id="IPR011577">
    <property type="entry name" value="Cyt_b561_bac/Ni-Hgenase"/>
</dbReference>
<keyword evidence="4 6" id="KW-1133">Transmembrane helix</keyword>
<evidence type="ECO:0000313" key="8">
    <source>
        <dbReference type="EMBL" id="GAV22619.1"/>
    </source>
</evidence>
<dbReference type="Pfam" id="PF01292">
    <property type="entry name" value="Ni_hydr_CYTB"/>
    <property type="match status" value="1"/>
</dbReference>
<dbReference type="STRING" id="870242.cpu_11290"/>
<proteinExistence type="predicted"/>
<organism evidence="8 9">
    <name type="scientific">Carboxydothermus pertinax</name>
    <dbReference type="NCBI Taxonomy" id="870242"/>
    <lineage>
        <taxon>Bacteria</taxon>
        <taxon>Bacillati</taxon>
        <taxon>Bacillota</taxon>
        <taxon>Clostridia</taxon>
        <taxon>Thermoanaerobacterales</taxon>
        <taxon>Thermoanaerobacteraceae</taxon>
        <taxon>Carboxydothermus</taxon>
    </lineage>
</organism>
<gene>
    <name evidence="8" type="ORF">cpu_11290</name>
</gene>
<dbReference type="Proteomes" id="UP000187485">
    <property type="component" value="Unassembled WGS sequence"/>
</dbReference>
<dbReference type="PANTHER" id="PTHR30074">
    <property type="entry name" value="FORMATE DEHYDROGENASE, NITRATE-INDUCIBLE, CYTOCHROME B556 FDN SUBUNIT"/>
    <property type="match status" value="1"/>
</dbReference>
<dbReference type="GO" id="GO:0036397">
    <property type="term" value="F:formate dehydrogenase (quinone) activity"/>
    <property type="evidence" value="ECO:0007669"/>
    <property type="project" value="TreeGrafter"/>
</dbReference>
<evidence type="ECO:0000256" key="4">
    <source>
        <dbReference type="ARBA" id="ARBA00022989"/>
    </source>
</evidence>
<dbReference type="GO" id="GO:0009061">
    <property type="term" value="P:anaerobic respiration"/>
    <property type="evidence" value="ECO:0007669"/>
    <property type="project" value="TreeGrafter"/>
</dbReference>
<evidence type="ECO:0000313" key="9">
    <source>
        <dbReference type="Proteomes" id="UP000187485"/>
    </source>
</evidence>
<evidence type="ECO:0000256" key="2">
    <source>
        <dbReference type="ARBA" id="ARBA00022475"/>
    </source>
</evidence>
<evidence type="ECO:0000256" key="3">
    <source>
        <dbReference type="ARBA" id="ARBA00022692"/>
    </source>
</evidence>
<feature type="transmembrane region" description="Helical" evidence="6">
    <location>
        <begin position="155"/>
        <end position="177"/>
    </location>
</feature>
<evidence type="ECO:0000256" key="5">
    <source>
        <dbReference type="ARBA" id="ARBA00023136"/>
    </source>
</evidence>
<evidence type="ECO:0000256" key="1">
    <source>
        <dbReference type="ARBA" id="ARBA00004651"/>
    </source>
</evidence>
<dbReference type="GO" id="GO:0022904">
    <property type="term" value="P:respiratory electron transport chain"/>
    <property type="evidence" value="ECO:0007669"/>
    <property type="project" value="InterPro"/>
</dbReference>
<comment type="caution">
    <text evidence="8">The sequence shown here is derived from an EMBL/GenBank/DDBJ whole genome shotgun (WGS) entry which is preliminary data.</text>
</comment>
<dbReference type="Gene3D" id="1.20.950.20">
    <property type="entry name" value="Transmembrane di-heme cytochromes, Chain C"/>
    <property type="match status" value="1"/>
</dbReference>
<feature type="transmembrane region" description="Helical" evidence="6">
    <location>
        <begin position="53"/>
        <end position="72"/>
    </location>
</feature>
<dbReference type="EMBL" id="BDJK01000016">
    <property type="protein sequence ID" value="GAV22619.1"/>
    <property type="molecule type" value="Genomic_DNA"/>
</dbReference>
<dbReference type="GO" id="GO:0015944">
    <property type="term" value="P:formate oxidation"/>
    <property type="evidence" value="ECO:0007669"/>
    <property type="project" value="TreeGrafter"/>
</dbReference>